<accession>A0A8E2JRB1</accession>
<evidence type="ECO:0000313" key="1">
    <source>
        <dbReference type="EMBL" id="OCL06603.1"/>
    </source>
</evidence>
<evidence type="ECO:0000313" key="2">
    <source>
        <dbReference type="Proteomes" id="UP000250140"/>
    </source>
</evidence>
<dbReference type="EMBL" id="KV750024">
    <property type="protein sequence ID" value="OCL06603.1"/>
    <property type="molecule type" value="Genomic_DNA"/>
</dbReference>
<proteinExistence type="predicted"/>
<sequence>MPIVNLAKCCKKHRFCFYASSLSMPCLPIGDKSWENFLVSLKKVYLLASQGKLALTGTRV</sequence>
<dbReference type="AlphaFoldDB" id="A0A8E2JRB1"/>
<protein>
    <submittedName>
        <fullName evidence="1">Uncharacterized protein</fullName>
    </submittedName>
</protein>
<dbReference type="Proteomes" id="UP000250140">
    <property type="component" value="Unassembled WGS sequence"/>
</dbReference>
<keyword evidence="2" id="KW-1185">Reference proteome</keyword>
<organism evidence="1 2">
    <name type="scientific">Glonium stellatum</name>
    <dbReference type="NCBI Taxonomy" id="574774"/>
    <lineage>
        <taxon>Eukaryota</taxon>
        <taxon>Fungi</taxon>
        <taxon>Dikarya</taxon>
        <taxon>Ascomycota</taxon>
        <taxon>Pezizomycotina</taxon>
        <taxon>Dothideomycetes</taxon>
        <taxon>Pleosporomycetidae</taxon>
        <taxon>Gloniales</taxon>
        <taxon>Gloniaceae</taxon>
        <taxon>Glonium</taxon>
    </lineage>
</organism>
<name>A0A8E2JRB1_9PEZI</name>
<reference evidence="1 2" key="1">
    <citation type="journal article" date="2016" name="Nat. Commun.">
        <title>Ectomycorrhizal ecology is imprinted in the genome of the dominant symbiotic fungus Cenococcum geophilum.</title>
        <authorList>
            <consortium name="DOE Joint Genome Institute"/>
            <person name="Peter M."/>
            <person name="Kohler A."/>
            <person name="Ohm R.A."/>
            <person name="Kuo A."/>
            <person name="Krutzmann J."/>
            <person name="Morin E."/>
            <person name="Arend M."/>
            <person name="Barry K.W."/>
            <person name="Binder M."/>
            <person name="Choi C."/>
            <person name="Clum A."/>
            <person name="Copeland A."/>
            <person name="Grisel N."/>
            <person name="Haridas S."/>
            <person name="Kipfer T."/>
            <person name="LaButti K."/>
            <person name="Lindquist E."/>
            <person name="Lipzen A."/>
            <person name="Maire R."/>
            <person name="Meier B."/>
            <person name="Mihaltcheva S."/>
            <person name="Molinier V."/>
            <person name="Murat C."/>
            <person name="Poggeler S."/>
            <person name="Quandt C.A."/>
            <person name="Sperisen C."/>
            <person name="Tritt A."/>
            <person name="Tisserant E."/>
            <person name="Crous P.W."/>
            <person name="Henrissat B."/>
            <person name="Nehls U."/>
            <person name="Egli S."/>
            <person name="Spatafora J.W."/>
            <person name="Grigoriev I.V."/>
            <person name="Martin F.M."/>
        </authorList>
    </citation>
    <scope>NUCLEOTIDE SEQUENCE [LARGE SCALE GENOMIC DNA]</scope>
    <source>
        <strain evidence="1 2">CBS 207.34</strain>
    </source>
</reference>
<gene>
    <name evidence="1" type="ORF">AOQ84DRAFT_73859</name>
</gene>